<gene>
    <name evidence="1" type="ORF">TRICI_006800</name>
</gene>
<keyword evidence="2" id="KW-1185">Reference proteome</keyword>
<proteinExistence type="predicted"/>
<reference evidence="1" key="1">
    <citation type="journal article" date="2019" name="G3 (Bethesda)">
        <title>Genome Assemblies of Two Rare Opportunistic Yeast Pathogens: Diutina rugosa (syn. Candida rugosa) and Trichomonascus ciferrii (syn. Candida ciferrii).</title>
        <authorList>
            <person name="Mixao V."/>
            <person name="Saus E."/>
            <person name="Hansen A.P."/>
            <person name="Lass-Florl C."/>
            <person name="Gabaldon T."/>
        </authorList>
    </citation>
    <scope>NUCLEOTIDE SEQUENCE</scope>
    <source>
        <strain evidence="1">CBS 4856</strain>
    </source>
</reference>
<sequence length="165" mass="18690">MSVASMRPAFHLKMALQEGIQTTSGSEGTNQMIRIDYGEAISLDSDFPFYLEVYDGYDNIFIREDGSAAYLDCRVFCRTKSGTPAIIDYTGVLRPEGIVADLLANKASTMEYKDGYITNNVRVKLDHKAESDLAWVNRYNLVGKGKFFRDDKDKLHIEYIVHVIE</sequence>
<dbReference type="VEuPathDB" id="FungiDB:TRICI_006800"/>
<dbReference type="Gene3D" id="2.40.160.20">
    <property type="match status" value="1"/>
</dbReference>
<protein>
    <recommendedName>
        <fullName evidence="3">DUF3237 domain-containing protein</fullName>
    </recommendedName>
</protein>
<evidence type="ECO:0000313" key="1">
    <source>
        <dbReference type="EMBL" id="KAA8897038.1"/>
    </source>
</evidence>
<organism evidence="1 2">
    <name type="scientific">Trichomonascus ciferrii</name>
    <dbReference type="NCBI Taxonomy" id="44093"/>
    <lineage>
        <taxon>Eukaryota</taxon>
        <taxon>Fungi</taxon>
        <taxon>Dikarya</taxon>
        <taxon>Ascomycota</taxon>
        <taxon>Saccharomycotina</taxon>
        <taxon>Dipodascomycetes</taxon>
        <taxon>Dipodascales</taxon>
        <taxon>Trichomonascaceae</taxon>
        <taxon>Trichomonascus</taxon>
        <taxon>Trichomonascus ciferrii complex</taxon>
    </lineage>
</organism>
<evidence type="ECO:0000313" key="2">
    <source>
        <dbReference type="Proteomes" id="UP000761534"/>
    </source>
</evidence>
<dbReference type="EMBL" id="SWFS01000571">
    <property type="protein sequence ID" value="KAA8897038.1"/>
    <property type="molecule type" value="Genomic_DNA"/>
</dbReference>
<name>A0A642UDA6_9ASCO</name>
<dbReference type="Proteomes" id="UP000761534">
    <property type="component" value="Unassembled WGS sequence"/>
</dbReference>
<accession>A0A642UDA6</accession>
<dbReference type="Pfam" id="PF11578">
    <property type="entry name" value="DUF3237"/>
    <property type="match status" value="1"/>
</dbReference>
<comment type="caution">
    <text evidence="1">The sequence shown here is derived from an EMBL/GenBank/DDBJ whole genome shotgun (WGS) entry which is preliminary data.</text>
</comment>
<dbReference type="AlphaFoldDB" id="A0A642UDA6"/>
<evidence type="ECO:0008006" key="3">
    <source>
        <dbReference type="Google" id="ProtNLM"/>
    </source>
</evidence>